<feature type="binding site" evidence="6">
    <location>
        <position position="217"/>
    </location>
    <ligand>
        <name>Fe cation</name>
        <dbReference type="ChEBI" id="CHEBI:24875"/>
        <label>2</label>
    </ligand>
</feature>
<evidence type="ECO:0000256" key="4">
    <source>
        <dbReference type="PIRNR" id="PIRNR000355"/>
    </source>
</evidence>
<feature type="binding site" evidence="6">
    <location>
        <position position="86"/>
    </location>
    <ligand>
        <name>Fe cation</name>
        <dbReference type="ChEBI" id="CHEBI:24875"/>
        <label>1</label>
    </ligand>
</feature>
<feature type="binding site" evidence="6">
    <location>
        <position position="220"/>
    </location>
    <ligand>
        <name>Fe cation</name>
        <dbReference type="ChEBI" id="CHEBI:24875"/>
        <label>2</label>
    </ligand>
</feature>
<dbReference type="PIRSF" id="PIRSF000355">
    <property type="entry name" value="NrdB"/>
    <property type="match status" value="1"/>
</dbReference>
<evidence type="ECO:0000256" key="6">
    <source>
        <dbReference type="PIRSR" id="PIRSR000355-2"/>
    </source>
</evidence>
<evidence type="ECO:0000256" key="5">
    <source>
        <dbReference type="PIRSR" id="PIRSR000355-1"/>
    </source>
</evidence>
<feature type="binding site" evidence="6">
    <location>
        <position position="183"/>
    </location>
    <ligand>
        <name>Fe cation</name>
        <dbReference type="ChEBI" id="CHEBI:24875"/>
        <label>2</label>
    </ligand>
</feature>
<dbReference type="EC" id="1.17.4.1" evidence="4"/>
<gene>
    <name evidence="7" type="ORF">SAMN04489735_103011</name>
</gene>
<keyword evidence="4 6" id="KW-0408">Iron</keyword>
<sequence length="343" mass="40324">MLQQQKVFETNAPNKSNKIINGKCSGVLNWDDIRHPAMYKLYKVLISNHWIPSEIPMNKDKQQFSELTPIEQDAFKKIIGLLAVLDSMQTNFVTDVGQYFTDSSLVAIAAIINQQEVIHNQSYSYVLSSLVDYQTQKDVFEYWKHDEVLLERNLFIADMYQRFRDQKSPQTFFEGLVADMILEGVFFYSGFAFFYNLARHQKMLGTSQMISYIQRDEAQHTFFFGEVFQLLLNDYPELNTEKNRAFVYHKMHQAVELEMKWARHVLTGVEGIDFEEFDRYIRFIVNKRLSMMGLEKAYEGVDNCMPWIRPFSDEALNQTKTDFFEGKSRTYAKVTKENGFDEL</sequence>
<dbReference type="EMBL" id="FNDE01000030">
    <property type="protein sequence ID" value="SDH52220.1"/>
    <property type="molecule type" value="Genomic_DNA"/>
</dbReference>
<protein>
    <recommendedName>
        <fullName evidence="4">Ribonucleoside-diphosphate reductase subunit beta</fullName>
        <ecNumber evidence="4">1.17.4.1</ecNumber>
    </recommendedName>
</protein>
<dbReference type="Pfam" id="PF00268">
    <property type="entry name" value="Ribonuc_red_sm"/>
    <property type="match status" value="1"/>
</dbReference>
<dbReference type="InterPro" id="IPR012348">
    <property type="entry name" value="RNR-like"/>
</dbReference>
<organism evidence="7 8">
    <name type="scientific">Aneurinibacillus thermoaerophilus</name>
    <dbReference type="NCBI Taxonomy" id="143495"/>
    <lineage>
        <taxon>Bacteria</taxon>
        <taxon>Bacillati</taxon>
        <taxon>Bacillota</taxon>
        <taxon>Bacilli</taxon>
        <taxon>Bacillales</taxon>
        <taxon>Paenibacillaceae</taxon>
        <taxon>Aneurinibacillus group</taxon>
        <taxon>Aneurinibacillus</taxon>
    </lineage>
</organism>
<dbReference type="InterPro" id="IPR033909">
    <property type="entry name" value="RNR_small"/>
</dbReference>
<evidence type="ECO:0000313" key="8">
    <source>
        <dbReference type="Proteomes" id="UP000198956"/>
    </source>
</evidence>
<comment type="cofactor">
    <cofactor evidence="4 6">
        <name>Fe cation</name>
        <dbReference type="ChEBI" id="CHEBI:24875"/>
    </cofactor>
    <text evidence="4 6">Binds 2 iron ions per subunit.</text>
</comment>
<keyword evidence="4" id="KW-0560">Oxidoreductase</keyword>
<dbReference type="InterPro" id="IPR009078">
    <property type="entry name" value="Ferritin-like_SF"/>
</dbReference>
<evidence type="ECO:0000256" key="3">
    <source>
        <dbReference type="ARBA" id="ARBA00047754"/>
    </source>
</evidence>
<feature type="active site" evidence="5">
    <location>
        <position position="123"/>
    </location>
</feature>
<comment type="function">
    <text evidence="4">Provides the precursors necessary for DNA synthesis. Catalyzes the biosynthesis of deoxyribonucleotides from the corresponding ribonucleotides.</text>
</comment>
<reference evidence="7 8" key="1">
    <citation type="submission" date="2016-10" db="EMBL/GenBank/DDBJ databases">
        <authorList>
            <person name="de Groot N.N."/>
        </authorList>
    </citation>
    <scope>NUCLEOTIDE SEQUENCE [LARGE SCALE GENOMIC DNA]</scope>
    <source>
        <strain evidence="7 8">L 420-91</strain>
    </source>
</reference>
<dbReference type="InterPro" id="IPR000358">
    <property type="entry name" value="RNR_small_fam"/>
</dbReference>
<accession>A0A1G8D4R9</accession>
<dbReference type="SUPFAM" id="SSF47240">
    <property type="entry name" value="Ferritin-like"/>
    <property type="match status" value="1"/>
</dbReference>
<dbReference type="Proteomes" id="UP000198956">
    <property type="component" value="Unassembled WGS sequence"/>
</dbReference>
<feature type="binding site" evidence="6">
    <location>
        <position position="116"/>
    </location>
    <ligand>
        <name>Fe cation</name>
        <dbReference type="ChEBI" id="CHEBI:24875"/>
        <label>2</label>
    </ligand>
</feature>
<dbReference type="GO" id="GO:0004748">
    <property type="term" value="F:ribonucleoside-diphosphate reductase activity, thioredoxin disulfide as acceptor"/>
    <property type="evidence" value="ECO:0007669"/>
    <property type="project" value="UniProtKB-EC"/>
</dbReference>
<dbReference type="PANTHER" id="PTHR23409">
    <property type="entry name" value="RIBONUCLEOSIDE-DIPHOSPHATE REDUCTASE SMALL CHAIN"/>
    <property type="match status" value="1"/>
</dbReference>
<comment type="subunit">
    <text evidence="2">Tetramer of two alpha and two beta subunits.</text>
</comment>
<dbReference type="UniPathway" id="UPA00326"/>
<feature type="binding site" evidence="6">
    <location>
        <position position="116"/>
    </location>
    <ligand>
        <name>Fe cation</name>
        <dbReference type="ChEBI" id="CHEBI:24875"/>
        <label>1</label>
    </ligand>
</feature>
<feature type="binding site" evidence="6">
    <location>
        <position position="119"/>
    </location>
    <ligand>
        <name>Fe cation</name>
        <dbReference type="ChEBI" id="CHEBI:24875"/>
        <label>1</label>
    </ligand>
</feature>
<dbReference type="CDD" id="cd01049">
    <property type="entry name" value="RNRR2"/>
    <property type="match status" value="1"/>
</dbReference>
<dbReference type="PANTHER" id="PTHR23409:SF18">
    <property type="entry name" value="RIBONUCLEOSIDE-DIPHOSPHATE REDUCTASE SUBUNIT M2"/>
    <property type="match status" value="1"/>
</dbReference>
<dbReference type="NCBIfam" id="NF007184">
    <property type="entry name" value="PRK09614.1-3"/>
    <property type="match status" value="1"/>
</dbReference>
<dbReference type="AlphaFoldDB" id="A0A1G8D4R9"/>
<comment type="similarity">
    <text evidence="1 4">Belongs to the ribonucleoside diphosphate reductase small chain family.</text>
</comment>
<evidence type="ECO:0000256" key="2">
    <source>
        <dbReference type="ARBA" id="ARBA00011209"/>
    </source>
</evidence>
<dbReference type="Gene3D" id="1.10.620.20">
    <property type="entry name" value="Ribonucleotide Reductase, subunit A"/>
    <property type="match status" value="1"/>
</dbReference>
<keyword evidence="4 6" id="KW-0479">Metal-binding</keyword>
<proteinExistence type="inferred from homology"/>
<name>A0A1G8D4R9_ANETH</name>
<dbReference type="GO" id="GO:0046872">
    <property type="term" value="F:metal ion binding"/>
    <property type="evidence" value="ECO:0007669"/>
    <property type="project" value="UniProtKB-KW"/>
</dbReference>
<evidence type="ECO:0000256" key="1">
    <source>
        <dbReference type="ARBA" id="ARBA00009303"/>
    </source>
</evidence>
<comment type="catalytic activity">
    <reaction evidence="3 4">
        <text>a 2'-deoxyribonucleoside 5'-diphosphate + [thioredoxin]-disulfide + H2O = a ribonucleoside 5'-diphosphate + [thioredoxin]-dithiol</text>
        <dbReference type="Rhea" id="RHEA:23252"/>
        <dbReference type="Rhea" id="RHEA-COMP:10698"/>
        <dbReference type="Rhea" id="RHEA-COMP:10700"/>
        <dbReference type="ChEBI" id="CHEBI:15377"/>
        <dbReference type="ChEBI" id="CHEBI:29950"/>
        <dbReference type="ChEBI" id="CHEBI:50058"/>
        <dbReference type="ChEBI" id="CHEBI:57930"/>
        <dbReference type="ChEBI" id="CHEBI:73316"/>
        <dbReference type="EC" id="1.17.4.1"/>
    </reaction>
</comment>
<keyword evidence="4" id="KW-0215">Deoxyribonucleotide synthesis</keyword>
<evidence type="ECO:0000313" key="7">
    <source>
        <dbReference type="EMBL" id="SDH52220.1"/>
    </source>
</evidence>
<dbReference type="GO" id="GO:0009263">
    <property type="term" value="P:deoxyribonucleotide biosynthetic process"/>
    <property type="evidence" value="ECO:0007669"/>
    <property type="project" value="UniProtKB-KW"/>
</dbReference>